<reference evidence="1 2" key="1">
    <citation type="submission" date="2019-03" db="EMBL/GenBank/DDBJ databases">
        <title>First draft genome of Liparis tanakae, snailfish: a comprehensive survey of snailfish specific genes.</title>
        <authorList>
            <person name="Kim W."/>
            <person name="Song I."/>
            <person name="Jeong J.-H."/>
            <person name="Kim D."/>
            <person name="Kim S."/>
            <person name="Ryu S."/>
            <person name="Song J.Y."/>
            <person name="Lee S.K."/>
        </authorList>
    </citation>
    <scope>NUCLEOTIDE SEQUENCE [LARGE SCALE GENOMIC DNA]</scope>
    <source>
        <tissue evidence="1">Muscle</tissue>
    </source>
</reference>
<evidence type="ECO:0000313" key="2">
    <source>
        <dbReference type="Proteomes" id="UP000314294"/>
    </source>
</evidence>
<accession>A0A4Z2GWI6</accession>
<dbReference type="EMBL" id="SRLO01000412">
    <property type="protein sequence ID" value="TNN57133.1"/>
    <property type="molecule type" value="Genomic_DNA"/>
</dbReference>
<name>A0A4Z2GWI6_9TELE</name>
<keyword evidence="2" id="KW-1185">Reference proteome</keyword>
<protein>
    <submittedName>
        <fullName evidence="1">Uncharacterized protein</fullName>
    </submittedName>
</protein>
<dbReference type="Proteomes" id="UP000314294">
    <property type="component" value="Unassembled WGS sequence"/>
</dbReference>
<sequence length="97" mass="11066">MKTVRPVDESERRGLLLRVINVGEHNELLVSAVTRKPKRLSLSGIKQSDVSVVLDRCDAALIIQFHTDTSDLRDPVETNVTIYREEALYNWDPTFLT</sequence>
<evidence type="ECO:0000313" key="1">
    <source>
        <dbReference type="EMBL" id="TNN57133.1"/>
    </source>
</evidence>
<dbReference type="AlphaFoldDB" id="A0A4Z2GWI6"/>
<comment type="caution">
    <text evidence="1">The sequence shown here is derived from an EMBL/GenBank/DDBJ whole genome shotgun (WGS) entry which is preliminary data.</text>
</comment>
<gene>
    <name evidence="1" type="ORF">EYF80_032636</name>
</gene>
<organism evidence="1 2">
    <name type="scientific">Liparis tanakae</name>
    <name type="common">Tanaka's snailfish</name>
    <dbReference type="NCBI Taxonomy" id="230148"/>
    <lineage>
        <taxon>Eukaryota</taxon>
        <taxon>Metazoa</taxon>
        <taxon>Chordata</taxon>
        <taxon>Craniata</taxon>
        <taxon>Vertebrata</taxon>
        <taxon>Euteleostomi</taxon>
        <taxon>Actinopterygii</taxon>
        <taxon>Neopterygii</taxon>
        <taxon>Teleostei</taxon>
        <taxon>Neoteleostei</taxon>
        <taxon>Acanthomorphata</taxon>
        <taxon>Eupercaria</taxon>
        <taxon>Perciformes</taxon>
        <taxon>Cottioidei</taxon>
        <taxon>Cottales</taxon>
        <taxon>Liparidae</taxon>
        <taxon>Liparis</taxon>
    </lineage>
</organism>
<proteinExistence type="predicted"/>